<feature type="region of interest" description="Disordered" evidence="11">
    <location>
        <begin position="230"/>
        <end position="250"/>
    </location>
</feature>
<dbReference type="PANTHER" id="PTHR37461:SF1">
    <property type="entry name" value="ANTI-SIGMA-K FACTOR RSKA"/>
    <property type="match status" value="1"/>
</dbReference>
<dbReference type="PANTHER" id="PTHR37461">
    <property type="entry name" value="ANTI-SIGMA-K FACTOR RSKA"/>
    <property type="match status" value="1"/>
</dbReference>
<dbReference type="InterPro" id="IPR041916">
    <property type="entry name" value="Anti_sigma_zinc_sf"/>
</dbReference>
<keyword evidence="3" id="KW-1003">Cell membrane</keyword>
<evidence type="ECO:0000256" key="10">
    <source>
        <dbReference type="ARBA" id="ARBA00030803"/>
    </source>
</evidence>
<feature type="domain" description="Anti-sigma K factor RskA C-terminal" evidence="13">
    <location>
        <begin position="103"/>
        <end position="243"/>
    </location>
</feature>
<evidence type="ECO:0000256" key="11">
    <source>
        <dbReference type="SAM" id="MobiDB-lite"/>
    </source>
</evidence>
<dbReference type="Pfam" id="PF13490">
    <property type="entry name" value="zf-HC2"/>
    <property type="match status" value="1"/>
</dbReference>
<evidence type="ECO:0000256" key="8">
    <source>
        <dbReference type="ARBA" id="ARBA00024438"/>
    </source>
</evidence>
<evidence type="ECO:0000256" key="5">
    <source>
        <dbReference type="ARBA" id="ARBA00022989"/>
    </source>
</evidence>
<dbReference type="GO" id="GO:0006417">
    <property type="term" value="P:regulation of translation"/>
    <property type="evidence" value="ECO:0007669"/>
    <property type="project" value="TreeGrafter"/>
</dbReference>
<evidence type="ECO:0000256" key="6">
    <source>
        <dbReference type="ARBA" id="ARBA00023136"/>
    </source>
</evidence>
<keyword evidence="6 12" id="KW-0472">Membrane</keyword>
<comment type="subcellular location">
    <subcellularLocation>
        <location evidence="2">Cell membrane</location>
    </subcellularLocation>
    <subcellularLocation>
        <location evidence="1">Membrane</location>
        <topology evidence="1">Single-pass membrane protein</topology>
    </subcellularLocation>
</comment>
<sequence>MQENNCERLLDYLNGQLTNEESAEFEKHLATCPSCREELEELQQMMDDLPYASEAVTPPAGMKDRVLDHIFSEEHGESNSVKTVIPQSTDTSKRQKRRIVMPVLAAALAASLLGNVYLVMNERENTEDDIPEERTIDLDETRKAVDLAASEGYEAQGSAAIVGQGDRGELIVQAANLEALEGEEAYQVWLLKDGVPSRAGTFLPDTEGKGAVSFSLDEELQDWDTVAITKEPTPESETPQGDILLSAPLT</sequence>
<name>A0A075LNN3_9BACI</name>
<evidence type="ECO:0000313" key="16">
    <source>
        <dbReference type="Proteomes" id="UP000027980"/>
    </source>
</evidence>
<evidence type="ECO:0000256" key="4">
    <source>
        <dbReference type="ARBA" id="ARBA00022692"/>
    </source>
</evidence>
<feature type="transmembrane region" description="Helical" evidence="12">
    <location>
        <begin position="99"/>
        <end position="120"/>
    </location>
</feature>
<evidence type="ECO:0000256" key="9">
    <source>
        <dbReference type="ARBA" id="ARBA00029829"/>
    </source>
</evidence>
<organism evidence="15 16">
    <name type="scientific">Terribacillus saccharophilus</name>
    <dbReference type="NCBI Taxonomy" id="361277"/>
    <lineage>
        <taxon>Bacteria</taxon>
        <taxon>Bacillati</taxon>
        <taxon>Bacillota</taxon>
        <taxon>Bacilli</taxon>
        <taxon>Bacillales</taxon>
        <taxon>Bacillaceae</taxon>
        <taxon>Terribacillus</taxon>
    </lineage>
</organism>
<dbReference type="InterPro" id="IPR027383">
    <property type="entry name" value="Znf_put"/>
</dbReference>
<dbReference type="Gene3D" id="1.10.10.1320">
    <property type="entry name" value="Anti-sigma factor, zinc-finger domain"/>
    <property type="match status" value="1"/>
</dbReference>
<dbReference type="HOGENOM" id="CLU_075802_0_0_9"/>
<protein>
    <recommendedName>
        <fullName evidence="8">Anti-sigma-W factor RsiW</fullName>
    </recommendedName>
    <alternativeName>
        <fullName evidence="10">Regulator of SigK</fullName>
    </alternativeName>
    <alternativeName>
        <fullName evidence="9">Sigma-K anti-sigma factor RskA</fullName>
    </alternativeName>
</protein>
<evidence type="ECO:0000256" key="1">
    <source>
        <dbReference type="ARBA" id="ARBA00004167"/>
    </source>
</evidence>
<dbReference type="EMBL" id="CP008876">
    <property type="protein sequence ID" value="AIF66028.1"/>
    <property type="molecule type" value="Genomic_DNA"/>
</dbReference>
<feature type="domain" description="Putative zinc-finger" evidence="14">
    <location>
        <begin position="7"/>
        <end position="36"/>
    </location>
</feature>
<dbReference type="InterPro" id="IPR018764">
    <property type="entry name" value="RskA_C"/>
</dbReference>
<evidence type="ECO:0000259" key="14">
    <source>
        <dbReference type="Pfam" id="PF13490"/>
    </source>
</evidence>
<evidence type="ECO:0000256" key="7">
    <source>
        <dbReference type="ARBA" id="ARBA00024353"/>
    </source>
</evidence>
<dbReference type="OrthoDB" id="150725at2"/>
<dbReference type="GeneID" id="34221657"/>
<keyword evidence="5 12" id="KW-1133">Transmembrane helix</keyword>
<evidence type="ECO:0000256" key="3">
    <source>
        <dbReference type="ARBA" id="ARBA00022475"/>
    </source>
</evidence>
<reference evidence="15 16" key="1">
    <citation type="submission" date="2014-07" db="EMBL/GenBank/DDBJ databases">
        <title>Complete genome sequence of a moderately halophilic bacterium Terribacillus aidingensis MP602, isolated from Cryptomeria fortunei in Tianmu mountain in China.</title>
        <authorList>
            <person name="Wang Y."/>
            <person name="Lu P."/>
            <person name="Zhang L."/>
        </authorList>
    </citation>
    <scope>NUCLEOTIDE SEQUENCE [LARGE SCALE GENOMIC DNA]</scope>
    <source>
        <strain evidence="15 16">MP602</strain>
    </source>
</reference>
<dbReference type="GO" id="GO:0016989">
    <property type="term" value="F:sigma factor antagonist activity"/>
    <property type="evidence" value="ECO:0007669"/>
    <property type="project" value="TreeGrafter"/>
</dbReference>
<accession>A0A075LNN3</accession>
<dbReference type="KEGG" id="tap:GZ22_04865"/>
<evidence type="ECO:0000313" key="15">
    <source>
        <dbReference type="EMBL" id="AIF66028.1"/>
    </source>
</evidence>
<evidence type="ECO:0000259" key="13">
    <source>
        <dbReference type="Pfam" id="PF10099"/>
    </source>
</evidence>
<dbReference type="GO" id="GO:0005886">
    <property type="term" value="C:plasma membrane"/>
    <property type="evidence" value="ECO:0007669"/>
    <property type="project" value="UniProtKB-SubCell"/>
</dbReference>
<dbReference type="Proteomes" id="UP000027980">
    <property type="component" value="Chromosome"/>
</dbReference>
<evidence type="ECO:0000256" key="2">
    <source>
        <dbReference type="ARBA" id="ARBA00004236"/>
    </source>
</evidence>
<evidence type="ECO:0000256" key="12">
    <source>
        <dbReference type="SAM" id="Phobius"/>
    </source>
</evidence>
<dbReference type="AlphaFoldDB" id="A0A075LNN3"/>
<keyword evidence="4 12" id="KW-0812">Transmembrane</keyword>
<dbReference type="Pfam" id="PF10099">
    <property type="entry name" value="RskA_C"/>
    <property type="match status" value="1"/>
</dbReference>
<comment type="similarity">
    <text evidence="7">Belongs to the zinc-associated anti-sigma factor (ZAS) superfamily. Anti-sigma-W factor family.</text>
</comment>
<dbReference type="InterPro" id="IPR051474">
    <property type="entry name" value="Anti-sigma-K/W_factor"/>
</dbReference>
<gene>
    <name evidence="15" type="ORF">GZ22_04865</name>
</gene>
<proteinExistence type="inferred from homology"/>
<dbReference type="RefSeq" id="WP_038559250.1">
    <property type="nucleotide sequence ID" value="NZ_CP008876.1"/>
</dbReference>